<evidence type="ECO:0000313" key="2">
    <source>
        <dbReference type="Proteomes" id="UP000235145"/>
    </source>
</evidence>
<accession>A0A9R1X5L0</accession>
<protein>
    <submittedName>
        <fullName evidence="1">Uncharacterized protein</fullName>
    </submittedName>
</protein>
<dbReference type="Proteomes" id="UP000235145">
    <property type="component" value="Unassembled WGS sequence"/>
</dbReference>
<name>A0A9R1X5L0_LACSA</name>
<evidence type="ECO:0000313" key="1">
    <source>
        <dbReference type="EMBL" id="KAJ0196802.1"/>
    </source>
</evidence>
<proteinExistence type="predicted"/>
<dbReference type="EMBL" id="NBSK02000007">
    <property type="protein sequence ID" value="KAJ0196802.1"/>
    <property type="molecule type" value="Genomic_DNA"/>
</dbReference>
<keyword evidence="2" id="KW-1185">Reference proteome</keyword>
<organism evidence="1 2">
    <name type="scientific">Lactuca sativa</name>
    <name type="common">Garden lettuce</name>
    <dbReference type="NCBI Taxonomy" id="4236"/>
    <lineage>
        <taxon>Eukaryota</taxon>
        <taxon>Viridiplantae</taxon>
        <taxon>Streptophyta</taxon>
        <taxon>Embryophyta</taxon>
        <taxon>Tracheophyta</taxon>
        <taxon>Spermatophyta</taxon>
        <taxon>Magnoliopsida</taxon>
        <taxon>eudicotyledons</taxon>
        <taxon>Gunneridae</taxon>
        <taxon>Pentapetalae</taxon>
        <taxon>asterids</taxon>
        <taxon>campanulids</taxon>
        <taxon>Asterales</taxon>
        <taxon>Asteraceae</taxon>
        <taxon>Cichorioideae</taxon>
        <taxon>Cichorieae</taxon>
        <taxon>Lactucinae</taxon>
        <taxon>Lactuca</taxon>
    </lineage>
</organism>
<gene>
    <name evidence="1" type="ORF">LSAT_V11C700365480</name>
</gene>
<sequence>MLQLPIIAPSTPFDSPVVDFLSSPPARSHRLLRKTSGFALPHLTDMEETTFSFSFSGFEEALPNGTKMRHDFVLPINYYTLQFSSAYSVDSRIHLPQLLTYSSWHEIGFRFDLFRF</sequence>
<dbReference type="AlphaFoldDB" id="A0A9R1X5L0"/>
<reference evidence="1 2" key="1">
    <citation type="journal article" date="2017" name="Nat. Commun.">
        <title>Genome assembly with in vitro proximity ligation data and whole-genome triplication in lettuce.</title>
        <authorList>
            <person name="Reyes-Chin-Wo S."/>
            <person name="Wang Z."/>
            <person name="Yang X."/>
            <person name="Kozik A."/>
            <person name="Arikit S."/>
            <person name="Song C."/>
            <person name="Xia L."/>
            <person name="Froenicke L."/>
            <person name="Lavelle D.O."/>
            <person name="Truco M.J."/>
            <person name="Xia R."/>
            <person name="Zhu S."/>
            <person name="Xu C."/>
            <person name="Xu H."/>
            <person name="Xu X."/>
            <person name="Cox K."/>
            <person name="Korf I."/>
            <person name="Meyers B.C."/>
            <person name="Michelmore R.W."/>
        </authorList>
    </citation>
    <scope>NUCLEOTIDE SEQUENCE [LARGE SCALE GENOMIC DNA]</scope>
    <source>
        <strain evidence="2">cv. Salinas</strain>
        <tissue evidence="1">Seedlings</tissue>
    </source>
</reference>
<comment type="caution">
    <text evidence="1">The sequence shown here is derived from an EMBL/GenBank/DDBJ whole genome shotgun (WGS) entry which is preliminary data.</text>
</comment>